<feature type="region of interest" description="Disordered" evidence="1">
    <location>
        <begin position="281"/>
        <end position="305"/>
    </location>
</feature>
<sequence>MTVDALRPPRHFNYRDSSPPPLFDSSPGSSSRLSSYLNSYSRHESFSDGETPIFNEEAPSNYHRGASHYYDSPSSSYFPSHKSLYRSSSYHKLPLNFGAVKSYFEEYRGPPPPASSENFKHQLALSVRDERPNNLAGLRLSLLQEEKNHPELNVVQQKQSLSYGEHGNHLNFGEQALSFASENAVTPSDINPVGAAEITSTTKSATTATATPPISVHSSSVSTSTSNAARETSPSSNSEIQISLQQQRPATNFPNAETPTSASAVAATPAPKIASIASMQLSESPSANTAPATASNTGTEMVDQEYSTPSTTTNIMSVTPKSNFNAAQNNVNNKAPIVSMMFYETPKMSYEFRTVSQDDSPNLHRSLSMDQSRLQIQPLQQMQQLQSMHQMSIPNLKQNFVVYKTKNQLEPYFQYNQVQSQVQHQQNSIKDIAPLRFSMPTEPHAATLSSATSAPVKLAFPSFDFARAPLMVTTVPFANNLGQNQISLGNFENLEKPVVQAASTMPIIYLLGNNEQTKPLAQINSGIPLGSFVMLNNNAGVKQTFPAQSLNSGLQLQLGGLGGIDYLMSTSNSEPMKPALLETGKVSLSLQEPFRSPEPNYQKVR</sequence>
<gene>
    <name evidence="2" type="ORF">TKK_005948</name>
</gene>
<feature type="region of interest" description="Disordered" evidence="1">
    <location>
        <begin position="1"/>
        <end position="36"/>
    </location>
</feature>
<feature type="compositionally biased region" description="Low complexity" evidence="1">
    <location>
        <begin position="23"/>
        <end position="36"/>
    </location>
</feature>
<organism evidence="2 3">
    <name type="scientific">Trichogramma kaykai</name>
    <dbReference type="NCBI Taxonomy" id="54128"/>
    <lineage>
        <taxon>Eukaryota</taxon>
        <taxon>Metazoa</taxon>
        <taxon>Ecdysozoa</taxon>
        <taxon>Arthropoda</taxon>
        <taxon>Hexapoda</taxon>
        <taxon>Insecta</taxon>
        <taxon>Pterygota</taxon>
        <taxon>Neoptera</taxon>
        <taxon>Endopterygota</taxon>
        <taxon>Hymenoptera</taxon>
        <taxon>Apocrita</taxon>
        <taxon>Proctotrupomorpha</taxon>
        <taxon>Chalcidoidea</taxon>
        <taxon>Trichogrammatidae</taxon>
        <taxon>Trichogramma</taxon>
    </lineage>
</organism>
<feature type="region of interest" description="Disordered" evidence="1">
    <location>
        <begin position="203"/>
        <end position="266"/>
    </location>
</feature>
<protein>
    <submittedName>
        <fullName evidence="2">Uncharacterized protein</fullName>
    </submittedName>
</protein>
<dbReference type="AlphaFoldDB" id="A0ABD2X788"/>
<name>A0ABD2X788_9HYME</name>
<keyword evidence="3" id="KW-1185">Reference proteome</keyword>
<evidence type="ECO:0000313" key="2">
    <source>
        <dbReference type="EMBL" id="KAL3400805.1"/>
    </source>
</evidence>
<dbReference type="Proteomes" id="UP001627154">
    <property type="component" value="Unassembled WGS sequence"/>
</dbReference>
<proteinExistence type="predicted"/>
<feature type="compositionally biased region" description="Low complexity" evidence="1">
    <location>
        <begin position="284"/>
        <end position="297"/>
    </location>
</feature>
<evidence type="ECO:0000256" key="1">
    <source>
        <dbReference type="SAM" id="MobiDB-lite"/>
    </source>
</evidence>
<evidence type="ECO:0000313" key="3">
    <source>
        <dbReference type="Proteomes" id="UP001627154"/>
    </source>
</evidence>
<feature type="compositionally biased region" description="Polar residues" evidence="1">
    <location>
        <begin position="227"/>
        <end position="255"/>
    </location>
</feature>
<feature type="compositionally biased region" description="Low complexity" evidence="1">
    <location>
        <begin position="256"/>
        <end position="266"/>
    </location>
</feature>
<dbReference type="EMBL" id="JBJJXI010000050">
    <property type="protein sequence ID" value="KAL3400805.1"/>
    <property type="molecule type" value="Genomic_DNA"/>
</dbReference>
<accession>A0ABD2X788</accession>
<feature type="compositionally biased region" description="Low complexity" evidence="1">
    <location>
        <begin position="203"/>
        <end position="226"/>
    </location>
</feature>
<reference evidence="2 3" key="1">
    <citation type="journal article" date="2024" name="bioRxiv">
        <title>A reference genome for Trichogramma kaykai: A tiny desert-dwelling parasitoid wasp with competing sex-ratio distorters.</title>
        <authorList>
            <person name="Culotta J."/>
            <person name="Lindsey A.R."/>
        </authorList>
    </citation>
    <scope>NUCLEOTIDE SEQUENCE [LARGE SCALE GENOMIC DNA]</scope>
    <source>
        <strain evidence="2 3">KSX58</strain>
    </source>
</reference>
<comment type="caution">
    <text evidence="2">The sequence shown here is derived from an EMBL/GenBank/DDBJ whole genome shotgun (WGS) entry which is preliminary data.</text>
</comment>